<evidence type="ECO:0000256" key="6">
    <source>
        <dbReference type="ARBA" id="ARBA00022989"/>
    </source>
</evidence>
<accession>A0A261RS21</accession>
<feature type="transmembrane region" description="Helical" evidence="10">
    <location>
        <begin position="186"/>
        <end position="207"/>
    </location>
</feature>
<dbReference type="Pfam" id="PF01478">
    <property type="entry name" value="Peptidase_A24"/>
    <property type="match status" value="1"/>
</dbReference>
<evidence type="ECO:0000313" key="13">
    <source>
        <dbReference type="EMBL" id="OZI27420.1"/>
    </source>
</evidence>
<dbReference type="InterPro" id="IPR014032">
    <property type="entry name" value="Peptidase_A24A_bac"/>
</dbReference>
<dbReference type="EC" id="3.4.23.43" evidence="9"/>
<dbReference type="AlphaFoldDB" id="A0A261RS21"/>
<keyword evidence="9" id="KW-0645">Protease</keyword>
<evidence type="ECO:0000256" key="1">
    <source>
        <dbReference type="ARBA" id="ARBA00004429"/>
    </source>
</evidence>
<keyword evidence="9" id="KW-0378">Hydrolase</keyword>
<comment type="catalytic activity">
    <reaction evidence="9">
        <text>Typically cleaves a -Gly-|-Phe- bond to release an N-terminal, basic peptide of 5-8 residues from type IV prepilin, and then N-methylates the new N-terminal amino group, the methyl donor being S-adenosyl-L-methionine.</text>
        <dbReference type="EC" id="3.4.23.43"/>
    </reaction>
</comment>
<feature type="transmembrane region" description="Helical" evidence="10">
    <location>
        <begin position="138"/>
        <end position="155"/>
    </location>
</feature>
<evidence type="ECO:0000256" key="2">
    <source>
        <dbReference type="ARBA" id="ARBA00005801"/>
    </source>
</evidence>
<reference evidence="14" key="1">
    <citation type="submission" date="2017-05" db="EMBL/GenBank/DDBJ databases">
        <title>Complete and WGS of Bordetella genogroups.</title>
        <authorList>
            <person name="Spilker T."/>
            <person name="Lipuma J."/>
        </authorList>
    </citation>
    <scope>NUCLEOTIDE SEQUENCE [LARGE SCALE GENOMIC DNA]</scope>
    <source>
        <strain evidence="14">AU18089</strain>
    </source>
</reference>
<evidence type="ECO:0000256" key="4">
    <source>
        <dbReference type="ARBA" id="ARBA00022519"/>
    </source>
</evidence>
<feature type="domain" description="Prepilin peptidase A24 N-terminal" evidence="12">
    <location>
        <begin position="18"/>
        <end position="133"/>
    </location>
</feature>
<comment type="function">
    <text evidence="9">Plays an essential role in type IV pili and type II pseudopili formation by proteolytically removing the leader sequence from substrate proteins and subsequently monomethylating the alpha-amino group of the newly exposed N-terminal phenylalanine.</text>
</comment>
<dbReference type="Pfam" id="PF06750">
    <property type="entry name" value="A24_N_bact"/>
    <property type="match status" value="1"/>
</dbReference>
<evidence type="ECO:0000256" key="3">
    <source>
        <dbReference type="ARBA" id="ARBA00022475"/>
    </source>
</evidence>
<dbReference type="GO" id="GO:0004190">
    <property type="term" value="F:aspartic-type endopeptidase activity"/>
    <property type="evidence" value="ECO:0007669"/>
    <property type="project" value="UniProtKB-EC"/>
</dbReference>
<dbReference type="PANTHER" id="PTHR30487:SF0">
    <property type="entry name" value="PREPILIN LEADER PEPTIDASE_N-METHYLTRANSFERASE-RELATED"/>
    <property type="match status" value="1"/>
</dbReference>
<name>A0A261RS21_9BORD</name>
<evidence type="ECO:0000259" key="11">
    <source>
        <dbReference type="Pfam" id="PF01478"/>
    </source>
</evidence>
<gene>
    <name evidence="13" type="ORF">CAL19_01400</name>
</gene>
<keyword evidence="9" id="KW-0489">Methyltransferase</keyword>
<protein>
    <recommendedName>
        <fullName evidence="9">Prepilin leader peptidase/N-methyltransferase</fullName>
        <ecNumber evidence="9">2.1.1.-</ecNumber>
        <ecNumber evidence="9">3.4.23.43</ecNumber>
    </recommendedName>
</protein>
<keyword evidence="6 10" id="KW-1133">Transmembrane helix</keyword>
<dbReference type="InterPro" id="IPR010627">
    <property type="entry name" value="Prepilin_pept_A24_N"/>
</dbReference>
<proteinExistence type="inferred from homology"/>
<dbReference type="EC" id="2.1.1.-" evidence="9"/>
<keyword evidence="3" id="KW-1003">Cell membrane</keyword>
<dbReference type="EMBL" id="NEVK01000001">
    <property type="protein sequence ID" value="OZI27420.1"/>
    <property type="molecule type" value="Genomic_DNA"/>
</dbReference>
<dbReference type="Gene3D" id="1.20.120.1220">
    <property type="match status" value="1"/>
</dbReference>
<evidence type="ECO:0000256" key="8">
    <source>
        <dbReference type="RuleBase" id="RU003793"/>
    </source>
</evidence>
<keyword evidence="9" id="KW-0511">Multifunctional enzyme</keyword>
<feature type="domain" description="Prepilin type IV endopeptidase peptidase" evidence="11">
    <location>
        <begin position="143"/>
        <end position="249"/>
    </location>
</feature>
<evidence type="ECO:0000259" key="12">
    <source>
        <dbReference type="Pfam" id="PF06750"/>
    </source>
</evidence>
<evidence type="ECO:0000256" key="10">
    <source>
        <dbReference type="SAM" id="Phobius"/>
    </source>
</evidence>
<evidence type="ECO:0000256" key="5">
    <source>
        <dbReference type="ARBA" id="ARBA00022692"/>
    </source>
</evidence>
<dbReference type="PANTHER" id="PTHR30487">
    <property type="entry name" value="TYPE 4 PREPILIN-LIKE PROTEINS LEADER PEPTIDE-PROCESSING ENZYME"/>
    <property type="match status" value="1"/>
</dbReference>
<feature type="transmembrane region" description="Helical" evidence="10">
    <location>
        <begin position="227"/>
        <end position="256"/>
    </location>
</feature>
<feature type="transmembrane region" description="Helical" evidence="10">
    <location>
        <begin position="268"/>
        <end position="288"/>
    </location>
</feature>
<organism evidence="13 14">
    <name type="scientific">Bordetella genomosp. 7</name>
    <dbReference type="NCBI Taxonomy" id="1416805"/>
    <lineage>
        <taxon>Bacteria</taxon>
        <taxon>Pseudomonadati</taxon>
        <taxon>Pseudomonadota</taxon>
        <taxon>Betaproteobacteria</taxon>
        <taxon>Burkholderiales</taxon>
        <taxon>Alcaligenaceae</taxon>
        <taxon>Bordetella</taxon>
    </lineage>
</organism>
<keyword evidence="4" id="KW-0997">Cell inner membrane</keyword>
<feature type="transmembrane region" description="Helical" evidence="10">
    <location>
        <begin position="12"/>
        <end position="31"/>
    </location>
</feature>
<comment type="caution">
    <text evidence="13">The sequence shown here is derived from an EMBL/GenBank/DDBJ whole genome shotgun (WGS) entry which is preliminary data.</text>
</comment>
<dbReference type="InterPro" id="IPR050882">
    <property type="entry name" value="Prepilin_peptidase/N-MTase"/>
</dbReference>
<dbReference type="RefSeq" id="WP_094795811.1">
    <property type="nucleotide sequence ID" value="NZ_NEVI01000001.1"/>
</dbReference>
<evidence type="ECO:0000256" key="9">
    <source>
        <dbReference type="RuleBase" id="RU003794"/>
    </source>
</evidence>
<sequence>MRHAFAVDLHWAIAMAAVLGLLAGAWLTVLAHRLPRMMEREWLQQYYDYRQSALPDALAPLAPAPGPAAYNLWTPGWHCAACAAPIRGWRRLPVAGWLWLRGRCGACGSAIGWRYPVTELATAALFALCVWRFGPTPLALCAMLLCAALVALAWIDLQTSLLPDAITLPLAWLGLLVNLGGAIAPLPLAVLGAVVGYVFLWLLFHMFRLLTGREGMGYGDFKLLAALGAWFGLAALPALLLMASLAGVAGAGILRLTGRARRGQPLPFGPYLALAGVVMLLTPGGPAWF</sequence>
<keyword evidence="9" id="KW-0808">Transferase</keyword>
<dbReference type="PRINTS" id="PR00864">
    <property type="entry name" value="PREPILNPTASE"/>
</dbReference>
<evidence type="ECO:0000256" key="7">
    <source>
        <dbReference type="ARBA" id="ARBA00023136"/>
    </source>
</evidence>
<comment type="similarity">
    <text evidence="2 8">Belongs to the peptidase A24 family.</text>
</comment>
<keyword evidence="5 9" id="KW-0812">Transmembrane</keyword>
<dbReference type="GO" id="GO:0005886">
    <property type="term" value="C:plasma membrane"/>
    <property type="evidence" value="ECO:0007669"/>
    <property type="project" value="UniProtKB-SubCell"/>
</dbReference>
<keyword evidence="14" id="KW-1185">Reference proteome</keyword>
<dbReference type="GO" id="GO:0006465">
    <property type="term" value="P:signal peptide processing"/>
    <property type="evidence" value="ECO:0007669"/>
    <property type="project" value="TreeGrafter"/>
</dbReference>
<dbReference type="GO" id="GO:0032259">
    <property type="term" value="P:methylation"/>
    <property type="evidence" value="ECO:0007669"/>
    <property type="project" value="UniProtKB-KW"/>
</dbReference>
<evidence type="ECO:0000313" key="14">
    <source>
        <dbReference type="Proteomes" id="UP000216947"/>
    </source>
</evidence>
<dbReference type="Proteomes" id="UP000216947">
    <property type="component" value="Unassembled WGS sequence"/>
</dbReference>
<dbReference type="InterPro" id="IPR000045">
    <property type="entry name" value="Prepilin_IV_endopep_pep"/>
</dbReference>
<dbReference type="OrthoDB" id="9789291at2"/>
<dbReference type="GO" id="GO:0008168">
    <property type="term" value="F:methyltransferase activity"/>
    <property type="evidence" value="ECO:0007669"/>
    <property type="project" value="UniProtKB-KW"/>
</dbReference>
<feature type="transmembrane region" description="Helical" evidence="10">
    <location>
        <begin position="161"/>
        <end position="179"/>
    </location>
</feature>
<comment type="subcellular location">
    <subcellularLocation>
        <location evidence="1">Cell inner membrane</location>
        <topology evidence="1">Multi-pass membrane protein</topology>
    </subcellularLocation>
    <subcellularLocation>
        <location evidence="9">Cell membrane</location>
        <topology evidence="9">Multi-pass membrane protein</topology>
    </subcellularLocation>
</comment>
<keyword evidence="7 10" id="KW-0472">Membrane</keyword>